<dbReference type="PANTHER" id="PTHR10063:SF11">
    <property type="entry name" value="RHO GTPASE-ACTIVATING PROTEIN CG5521-RELATED"/>
    <property type="match status" value="1"/>
</dbReference>
<dbReference type="GO" id="GO:0005737">
    <property type="term" value="C:cytoplasm"/>
    <property type="evidence" value="ECO:0007669"/>
    <property type="project" value="TreeGrafter"/>
</dbReference>
<feature type="domain" description="Rap-GAP" evidence="2">
    <location>
        <begin position="13"/>
        <end position="224"/>
    </location>
</feature>
<dbReference type="AlphaFoldDB" id="A0A6B2LEC0"/>
<accession>A0A6B2LEC0</accession>
<dbReference type="Pfam" id="PF02145">
    <property type="entry name" value="Rap_GAP"/>
    <property type="match status" value="1"/>
</dbReference>
<name>A0A6B2LEC0_9EUKA</name>
<dbReference type="InterPro" id="IPR035974">
    <property type="entry name" value="Rap/Ran-GAP_sf"/>
</dbReference>
<evidence type="ECO:0000313" key="3">
    <source>
        <dbReference type="EMBL" id="NDV35399.1"/>
    </source>
</evidence>
<dbReference type="InterPro" id="IPR000331">
    <property type="entry name" value="Rap/Ran_GAP_dom"/>
</dbReference>
<evidence type="ECO:0000256" key="1">
    <source>
        <dbReference type="ARBA" id="ARBA00022468"/>
    </source>
</evidence>
<proteinExistence type="predicted"/>
<sequence>MINYEDSKIKRAIKEFDKVLGRTPIKIGLVYVAKGQMDESQIFRNDDSSSLYKEFVQSLAALVDLKTHCGYSAGLEQHKDVGSDLPYYSTPWVELAFHEVVRMPNVDREESLVMKKRHVGNDLVNLIWSEHELEYQPTTIVSQFTTVHIMVYPLKNGLFRVQVAQKQKVEPFGPIIHNMVLRKELLGDLCRQTVINATFEARGSPFEGPYEQRTKRLTDIFQKGGMEQNFTNIASKIL</sequence>
<reference evidence="3" key="1">
    <citation type="journal article" date="2020" name="J. Eukaryot. Microbiol.">
        <title>De novo Sequencing, Assembly and Annotation of the Transcriptome for the Free-Living Testate Amoeba Arcella intermedia.</title>
        <authorList>
            <person name="Ribeiro G.M."/>
            <person name="Porfirio-Sousa A.L."/>
            <person name="Maurer-Alcala X.X."/>
            <person name="Katz L.A."/>
            <person name="Lahr D.J.G."/>
        </authorList>
    </citation>
    <scope>NUCLEOTIDE SEQUENCE</scope>
</reference>
<dbReference type="FunFam" id="3.40.50.11210:FF:000001">
    <property type="entry name" value="Ral GTPase-activating protein subunit alpha-1 isoform 1"/>
    <property type="match status" value="1"/>
</dbReference>
<keyword evidence="1" id="KW-0343">GTPase activation</keyword>
<dbReference type="PANTHER" id="PTHR10063">
    <property type="entry name" value="TUBERIN"/>
    <property type="match status" value="1"/>
</dbReference>
<dbReference type="Gene3D" id="3.40.50.11210">
    <property type="entry name" value="Rap/Ran-GAP"/>
    <property type="match status" value="1"/>
</dbReference>
<organism evidence="3">
    <name type="scientific">Arcella intermedia</name>
    <dbReference type="NCBI Taxonomy" id="1963864"/>
    <lineage>
        <taxon>Eukaryota</taxon>
        <taxon>Amoebozoa</taxon>
        <taxon>Tubulinea</taxon>
        <taxon>Elardia</taxon>
        <taxon>Arcellinida</taxon>
        <taxon>Sphaerothecina</taxon>
        <taxon>Arcellidae</taxon>
        <taxon>Arcella</taxon>
    </lineage>
</organism>
<dbReference type="EMBL" id="GIBP01006430">
    <property type="protein sequence ID" value="NDV35399.1"/>
    <property type="molecule type" value="Transcribed_RNA"/>
</dbReference>
<evidence type="ECO:0000259" key="2">
    <source>
        <dbReference type="PROSITE" id="PS50085"/>
    </source>
</evidence>
<dbReference type="GO" id="GO:0005096">
    <property type="term" value="F:GTPase activator activity"/>
    <property type="evidence" value="ECO:0007669"/>
    <property type="project" value="UniProtKB-KW"/>
</dbReference>
<dbReference type="PROSITE" id="PS50085">
    <property type="entry name" value="RAPGAP"/>
    <property type="match status" value="1"/>
</dbReference>
<dbReference type="GO" id="GO:0051056">
    <property type="term" value="P:regulation of small GTPase mediated signal transduction"/>
    <property type="evidence" value="ECO:0007669"/>
    <property type="project" value="InterPro"/>
</dbReference>
<dbReference type="SUPFAM" id="SSF111347">
    <property type="entry name" value="Rap/Ran-GAP"/>
    <property type="match status" value="1"/>
</dbReference>
<protein>
    <recommendedName>
        <fullName evidence="2">Rap-GAP domain-containing protein</fullName>
    </recommendedName>
</protein>
<dbReference type="GO" id="GO:0005634">
    <property type="term" value="C:nucleus"/>
    <property type="evidence" value="ECO:0007669"/>
    <property type="project" value="InterPro"/>
</dbReference>
<dbReference type="InterPro" id="IPR027107">
    <property type="entry name" value="Tuberin/Ral-act_asu"/>
</dbReference>